<dbReference type="RefSeq" id="WP_380532083.1">
    <property type="nucleotide sequence ID" value="NZ_JBHFAB010000002.1"/>
</dbReference>
<dbReference type="PANTHER" id="PTHR33973:SF4">
    <property type="entry name" value="OS07G0153300 PROTEIN"/>
    <property type="match status" value="1"/>
</dbReference>
<protein>
    <submittedName>
        <fullName evidence="1">DUF1365 domain-containing protein</fullName>
    </submittedName>
</protein>
<dbReference type="Proteomes" id="UP001592531">
    <property type="component" value="Unassembled WGS sequence"/>
</dbReference>
<dbReference type="InterPro" id="IPR010775">
    <property type="entry name" value="DUF1365"/>
</dbReference>
<keyword evidence="2" id="KW-1185">Reference proteome</keyword>
<gene>
    <name evidence="1" type="ORF">ACEZDE_03865</name>
</gene>
<evidence type="ECO:0000313" key="2">
    <source>
        <dbReference type="Proteomes" id="UP001592531"/>
    </source>
</evidence>
<comment type="caution">
    <text evidence="1">The sequence shown here is derived from an EMBL/GenBank/DDBJ whole genome shotgun (WGS) entry which is preliminary data.</text>
</comment>
<dbReference type="EMBL" id="JBHFAB010000002">
    <property type="protein sequence ID" value="MFC1415785.1"/>
    <property type="molecule type" value="Genomic_DNA"/>
</dbReference>
<sequence>MTAGTGATPADLAAPPRESLPGPWGAALYDCRIAHVRTSPARHAFTHRTYLWLVDLDRLPRLPAVLRPLARFRAADHLGDPARSLRDNLDRYLAAQGVDLGGGQVLMLSHARSFGHVFNPLTLYWCHDRAGEPVCTVAEVCNTYGERHCYLLQPGPDGRADTAKDFYVSPFFPVDGRYRMAVPPPDRRLRLTMHLERAGGRPFTATVHGTRTPAGPAGLLRAALRHPLSTLAVSVHIRIQGIRLYLRGIPVQPRPRHPHQEGVSAP</sequence>
<accession>A0ABV6VPW1</accession>
<organism evidence="1 2">
    <name type="scientific">Streptacidiphilus cavernicola</name>
    <dbReference type="NCBI Taxonomy" id="3342716"/>
    <lineage>
        <taxon>Bacteria</taxon>
        <taxon>Bacillati</taxon>
        <taxon>Actinomycetota</taxon>
        <taxon>Actinomycetes</taxon>
        <taxon>Kitasatosporales</taxon>
        <taxon>Streptomycetaceae</taxon>
        <taxon>Streptacidiphilus</taxon>
    </lineage>
</organism>
<name>A0ABV6VPW1_9ACTN</name>
<evidence type="ECO:0000313" key="1">
    <source>
        <dbReference type="EMBL" id="MFC1415785.1"/>
    </source>
</evidence>
<reference evidence="1 2" key="1">
    <citation type="submission" date="2024-09" db="EMBL/GenBank/DDBJ databases">
        <authorList>
            <person name="Lee S.D."/>
        </authorList>
    </citation>
    <scope>NUCLEOTIDE SEQUENCE [LARGE SCALE GENOMIC DNA]</scope>
    <source>
        <strain evidence="1 2">N8-3</strain>
    </source>
</reference>
<dbReference type="Pfam" id="PF07103">
    <property type="entry name" value="DUF1365"/>
    <property type="match status" value="1"/>
</dbReference>
<dbReference type="PANTHER" id="PTHR33973">
    <property type="entry name" value="OS07G0153300 PROTEIN"/>
    <property type="match status" value="1"/>
</dbReference>
<proteinExistence type="predicted"/>